<dbReference type="InterPro" id="IPR000868">
    <property type="entry name" value="Isochorismatase-like_dom"/>
</dbReference>
<protein>
    <submittedName>
        <fullName evidence="3">Nicotinamidase-related amidase</fullName>
    </submittedName>
</protein>
<organism evidence="3 4">
    <name type="scientific">Desulfacinum hydrothermale DSM 13146</name>
    <dbReference type="NCBI Taxonomy" id="1121390"/>
    <lineage>
        <taxon>Bacteria</taxon>
        <taxon>Pseudomonadati</taxon>
        <taxon>Thermodesulfobacteriota</taxon>
        <taxon>Syntrophobacteria</taxon>
        <taxon>Syntrophobacterales</taxon>
        <taxon>Syntrophobacteraceae</taxon>
        <taxon>Desulfacinum</taxon>
    </lineage>
</organism>
<dbReference type="OrthoDB" id="9791276at2"/>
<dbReference type="CDD" id="cd00431">
    <property type="entry name" value="cysteine_hydrolases"/>
    <property type="match status" value="1"/>
</dbReference>
<keyword evidence="4" id="KW-1185">Reference proteome</keyword>
<reference evidence="3 4" key="1">
    <citation type="submission" date="2017-04" db="EMBL/GenBank/DDBJ databases">
        <authorList>
            <person name="Afonso C.L."/>
            <person name="Miller P.J."/>
            <person name="Scott M.A."/>
            <person name="Spackman E."/>
            <person name="Goraichik I."/>
            <person name="Dimitrov K.M."/>
            <person name="Suarez D.L."/>
            <person name="Swayne D.E."/>
        </authorList>
    </citation>
    <scope>NUCLEOTIDE SEQUENCE [LARGE SCALE GENOMIC DNA]</scope>
    <source>
        <strain evidence="3 4">DSM 13146</strain>
    </source>
</reference>
<name>A0A1W1XHV9_9BACT</name>
<accession>A0A1W1XHV9</accession>
<dbReference type="InterPro" id="IPR036380">
    <property type="entry name" value="Isochorismatase-like_sf"/>
</dbReference>
<dbReference type="Pfam" id="PF00857">
    <property type="entry name" value="Isochorismatase"/>
    <property type="match status" value="1"/>
</dbReference>
<dbReference type="EMBL" id="FWXF01000008">
    <property type="protein sequence ID" value="SMC23575.1"/>
    <property type="molecule type" value="Genomic_DNA"/>
</dbReference>
<dbReference type="SUPFAM" id="SSF52499">
    <property type="entry name" value="Isochorismatase-like hydrolases"/>
    <property type="match status" value="1"/>
</dbReference>
<evidence type="ECO:0000256" key="1">
    <source>
        <dbReference type="ARBA" id="ARBA00022801"/>
    </source>
</evidence>
<feature type="domain" description="Isochorismatase-like" evidence="2">
    <location>
        <begin position="5"/>
        <end position="166"/>
    </location>
</feature>
<evidence type="ECO:0000259" key="2">
    <source>
        <dbReference type="Pfam" id="PF00857"/>
    </source>
</evidence>
<dbReference type="PANTHER" id="PTHR43540:SF6">
    <property type="entry name" value="ISOCHORISMATASE-LIKE DOMAIN-CONTAINING PROTEIN"/>
    <property type="match status" value="1"/>
</dbReference>
<keyword evidence="1" id="KW-0378">Hydrolase</keyword>
<evidence type="ECO:0000313" key="3">
    <source>
        <dbReference type="EMBL" id="SMC23575.1"/>
    </source>
</evidence>
<dbReference type="Proteomes" id="UP000192783">
    <property type="component" value="Unassembled WGS sequence"/>
</dbReference>
<dbReference type="RefSeq" id="WP_084057516.1">
    <property type="nucleotide sequence ID" value="NZ_FWXF01000008.1"/>
</dbReference>
<sequence>MAEKALLVIDMLNDFVHPQGALTCGPPAQEIVEPIRELVERFAADDQGLIYVKDAHRPDDPEFQMFPPHAVRGTWGAQIIDALQPPPRARIVEKTRYSAFFNTPLDQILQEISPKEVWVCGVCTSICVMDTVGDLRNRDYPVVVPVRAVADFDPQFHRFALERMERVYGARLHP</sequence>
<dbReference type="AlphaFoldDB" id="A0A1W1XHV9"/>
<gene>
    <name evidence="3" type="ORF">SAMN02746041_01770</name>
</gene>
<proteinExistence type="predicted"/>
<dbReference type="Gene3D" id="3.40.50.850">
    <property type="entry name" value="Isochorismatase-like"/>
    <property type="match status" value="1"/>
</dbReference>
<dbReference type="InterPro" id="IPR050272">
    <property type="entry name" value="Isochorismatase-like_hydrls"/>
</dbReference>
<dbReference type="GO" id="GO:0016787">
    <property type="term" value="F:hydrolase activity"/>
    <property type="evidence" value="ECO:0007669"/>
    <property type="project" value="UniProtKB-KW"/>
</dbReference>
<evidence type="ECO:0000313" key="4">
    <source>
        <dbReference type="Proteomes" id="UP000192783"/>
    </source>
</evidence>
<dbReference type="STRING" id="1121390.SAMN02746041_01770"/>
<dbReference type="PANTHER" id="PTHR43540">
    <property type="entry name" value="PEROXYUREIDOACRYLATE/UREIDOACRYLATE AMIDOHYDROLASE-RELATED"/>
    <property type="match status" value="1"/>
</dbReference>